<evidence type="ECO:0000256" key="3">
    <source>
        <dbReference type="ARBA" id="ARBA00022755"/>
    </source>
</evidence>
<feature type="region of interest" description="Disordered" evidence="5">
    <location>
        <begin position="73"/>
        <end position="97"/>
    </location>
</feature>
<protein>
    <submittedName>
        <fullName evidence="6">Phosphoribosylformylglycinamidine synthase</fullName>
        <ecNumber evidence="6">6.3.5.3</ecNumber>
    </submittedName>
</protein>
<dbReference type="PATRIC" id="fig|2746.7.peg.2045"/>
<evidence type="ECO:0000256" key="1">
    <source>
        <dbReference type="ARBA" id="ARBA00022598"/>
    </source>
</evidence>
<dbReference type="EMBL" id="MAJD01000001">
    <property type="protein sequence ID" value="OBX37621.1"/>
    <property type="molecule type" value="Genomic_DNA"/>
</dbReference>
<keyword evidence="3" id="KW-0658">Purine biosynthesis</keyword>
<comment type="caution">
    <text evidence="6">The sequence shown here is derived from an EMBL/GenBank/DDBJ whole genome shotgun (WGS) entry which is preliminary data.</text>
</comment>
<accession>A0A1B8P5T5</accession>
<dbReference type="GO" id="GO:0006164">
    <property type="term" value="P:purine nucleotide biosynthetic process"/>
    <property type="evidence" value="ECO:0007669"/>
    <property type="project" value="UniProtKB-KW"/>
</dbReference>
<organism evidence="6 7">
    <name type="scientific">Halomonas elongata</name>
    <dbReference type="NCBI Taxonomy" id="2746"/>
    <lineage>
        <taxon>Bacteria</taxon>
        <taxon>Pseudomonadati</taxon>
        <taxon>Pseudomonadota</taxon>
        <taxon>Gammaproteobacteria</taxon>
        <taxon>Oceanospirillales</taxon>
        <taxon>Halomonadaceae</taxon>
        <taxon>Halomonas</taxon>
    </lineage>
</organism>
<proteinExistence type="predicted"/>
<dbReference type="Proteomes" id="UP000092504">
    <property type="component" value="Unassembled WGS sequence"/>
</dbReference>
<evidence type="ECO:0000256" key="2">
    <source>
        <dbReference type="ARBA" id="ARBA00022741"/>
    </source>
</evidence>
<dbReference type="GO" id="GO:0005524">
    <property type="term" value="F:ATP binding"/>
    <property type="evidence" value="ECO:0007669"/>
    <property type="project" value="UniProtKB-KW"/>
</dbReference>
<name>A0A1B8P5T5_HALEL</name>
<keyword evidence="1 6" id="KW-0436">Ligase</keyword>
<dbReference type="GO" id="GO:0004642">
    <property type="term" value="F:phosphoribosylformylglycinamidine synthase activity"/>
    <property type="evidence" value="ECO:0007669"/>
    <property type="project" value="UniProtKB-EC"/>
</dbReference>
<evidence type="ECO:0000313" key="7">
    <source>
        <dbReference type="Proteomes" id="UP000092504"/>
    </source>
</evidence>
<reference evidence="6 7" key="1">
    <citation type="submission" date="2016-06" db="EMBL/GenBank/DDBJ databases">
        <title>Genome sequence of halotolerant plant growth promoting strain of Halomonas elongata HEK1 isolated from salterns of Rann of Kutch, Gujarat, India.</title>
        <authorList>
            <person name="Gaba S."/>
            <person name="Singh R.N."/>
            <person name="Abrol S."/>
            <person name="Kaushik R."/>
            <person name="Saxena A.K."/>
        </authorList>
    </citation>
    <scope>NUCLEOTIDE SEQUENCE [LARGE SCALE GENOMIC DNA]</scope>
    <source>
        <strain evidence="6 7">HEK1</strain>
    </source>
</reference>
<dbReference type="SUPFAM" id="SSF82697">
    <property type="entry name" value="PurS-like"/>
    <property type="match status" value="1"/>
</dbReference>
<keyword evidence="4" id="KW-0067">ATP-binding</keyword>
<evidence type="ECO:0000256" key="4">
    <source>
        <dbReference type="ARBA" id="ARBA00022840"/>
    </source>
</evidence>
<gene>
    <name evidence="6" type="primary">purL_3</name>
    <name evidence="6" type="ORF">A8U91_01996</name>
</gene>
<dbReference type="EC" id="6.3.5.3" evidence="6"/>
<dbReference type="InterPro" id="IPR036604">
    <property type="entry name" value="PurS-like_sf"/>
</dbReference>
<dbReference type="AlphaFoldDB" id="A0A1B8P5T5"/>
<keyword evidence="2" id="KW-0547">Nucleotide-binding</keyword>
<sequence>MLELRGAPALSAFRHAKLLDALRSVAPDVEALEADYVHFVDHDGELADEDRRLLERLLDDGTAREASPKGRLFLVVRGSAPSRPGRPRPPTSHTIAD</sequence>
<evidence type="ECO:0000256" key="5">
    <source>
        <dbReference type="SAM" id="MobiDB-lite"/>
    </source>
</evidence>
<evidence type="ECO:0000313" key="6">
    <source>
        <dbReference type="EMBL" id="OBX37621.1"/>
    </source>
</evidence>